<dbReference type="PIRSF" id="PIRSF017811">
    <property type="entry name" value="CDK_inhib_pln"/>
    <property type="match status" value="1"/>
</dbReference>
<dbReference type="GO" id="GO:0045740">
    <property type="term" value="P:positive regulation of DNA replication"/>
    <property type="evidence" value="ECO:0000318"/>
    <property type="project" value="GO_Central"/>
</dbReference>
<evidence type="ECO:0000259" key="7">
    <source>
        <dbReference type="Pfam" id="PF02234"/>
    </source>
</evidence>
<evidence type="ECO:0000256" key="2">
    <source>
        <dbReference type="ARBA" id="ARBA00010274"/>
    </source>
</evidence>
<dbReference type="GO" id="GO:0005634">
    <property type="term" value="C:nucleus"/>
    <property type="evidence" value="ECO:0000318"/>
    <property type="project" value="GO_Central"/>
</dbReference>
<keyword evidence="3 5" id="KW-0649">Protein kinase inhibitor</keyword>
<dbReference type="PANTHER" id="PTHR46776">
    <property type="entry name" value="CYCLIN-DEPENDENT KINASE INHIBITOR 4-RELATED"/>
    <property type="match status" value="1"/>
</dbReference>
<feature type="compositionally biased region" description="Basic and acidic residues" evidence="6">
    <location>
        <begin position="148"/>
        <end position="157"/>
    </location>
</feature>
<dbReference type="OMA" id="YELENCC"/>
<evidence type="ECO:0000313" key="9">
    <source>
        <dbReference type="Proteomes" id="UP000030748"/>
    </source>
</evidence>
<comment type="subcellular location">
    <subcellularLocation>
        <location evidence="1">Nucleus</location>
        <location evidence="1">Nucleoplasm</location>
    </subcellularLocation>
</comment>
<gene>
    <name evidence="8" type="ORF">MIMGU_mgv1a013659mg</name>
</gene>
<dbReference type="GO" id="GO:0005654">
    <property type="term" value="C:nucleoplasm"/>
    <property type="evidence" value="ECO:0007669"/>
    <property type="project" value="UniProtKB-SubCell"/>
</dbReference>
<reference evidence="8 9" key="1">
    <citation type="journal article" date="2013" name="Proc. Natl. Acad. Sci. U.S.A.">
        <title>Fine-scale variation in meiotic recombination in Mimulus inferred from population shotgun sequencing.</title>
        <authorList>
            <person name="Hellsten U."/>
            <person name="Wright K.M."/>
            <person name="Jenkins J."/>
            <person name="Shu S."/>
            <person name="Yuan Y."/>
            <person name="Wessler S.R."/>
            <person name="Schmutz J."/>
            <person name="Willis J.H."/>
            <person name="Rokhsar D.S."/>
        </authorList>
    </citation>
    <scope>NUCLEOTIDE SEQUENCE [LARGE SCALE GENOMIC DNA]</scope>
    <source>
        <strain evidence="9">cv. DUN x IM62</strain>
    </source>
</reference>
<evidence type="ECO:0000256" key="5">
    <source>
        <dbReference type="PIRNR" id="PIRNR017811"/>
    </source>
</evidence>
<dbReference type="Proteomes" id="UP000030748">
    <property type="component" value="Unassembled WGS sequence"/>
</dbReference>
<evidence type="ECO:0000256" key="1">
    <source>
        <dbReference type="ARBA" id="ARBA00004642"/>
    </source>
</evidence>
<dbReference type="GO" id="GO:0004861">
    <property type="term" value="F:cyclin-dependent protein serine/threonine kinase inhibitor activity"/>
    <property type="evidence" value="ECO:0000318"/>
    <property type="project" value="GO_Central"/>
</dbReference>
<feature type="region of interest" description="Disordered" evidence="6">
    <location>
        <begin position="124"/>
        <end position="167"/>
    </location>
</feature>
<dbReference type="Pfam" id="PF02234">
    <property type="entry name" value="CDI"/>
    <property type="match status" value="1"/>
</dbReference>
<feature type="compositionally biased region" description="Polar residues" evidence="6">
    <location>
        <begin position="59"/>
        <end position="85"/>
    </location>
</feature>
<evidence type="ECO:0000256" key="4">
    <source>
        <dbReference type="ARBA" id="ARBA00023306"/>
    </source>
</evidence>
<dbReference type="InterPro" id="IPR044275">
    <property type="entry name" value="KRP"/>
</dbReference>
<proteinExistence type="inferred from homology"/>
<dbReference type="PhylomeDB" id="A0A022RWP5"/>
<feature type="region of interest" description="Disordered" evidence="6">
    <location>
        <begin position="1"/>
        <end position="85"/>
    </location>
</feature>
<dbReference type="KEGG" id="egt:105972870"/>
<keyword evidence="9" id="KW-1185">Reference proteome</keyword>
<evidence type="ECO:0000256" key="6">
    <source>
        <dbReference type="SAM" id="MobiDB-lite"/>
    </source>
</evidence>
<dbReference type="GO" id="GO:0051726">
    <property type="term" value="P:regulation of cell cycle"/>
    <property type="evidence" value="ECO:0007669"/>
    <property type="project" value="InterPro"/>
</dbReference>
<dbReference type="OrthoDB" id="6373236at2759"/>
<sequence>MGRYASKCKESGEAAVMEKPVDTAAAGGRKRKTALGESELSKSSIQLKTRRLSLTLSTPDNSASPARSWNSTCDSVNSGRCSSSRPISELAKEISGFLDLEVQQENEVSVEFFPISAADNSVDIIRDRRETTPSSGDDVESESGELESTARPRETNSGRRSATAKMPTQAELEDFFTAAENNLQKQFIDKYNYDIVKDEPMEGRYEWVQIQLKP</sequence>
<protein>
    <recommendedName>
        <fullName evidence="5">Cyclin-dependent kinase inhibitor</fullName>
    </recommendedName>
</protein>
<dbReference type="STRING" id="4155.A0A022RWP5"/>
<dbReference type="eggNOG" id="ENOG502RZHP">
    <property type="taxonomic scope" value="Eukaryota"/>
</dbReference>
<dbReference type="InterPro" id="IPR044898">
    <property type="entry name" value="CDI_dom_sf"/>
</dbReference>
<dbReference type="EMBL" id="KI630214">
    <property type="protein sequence ID" value="EYU44386.1"/>
    <property type="molecule type" value="Genomic_DNA"/>
</dbReference>
<keyword evidence="4" id="KW-0131">Cell cycle</keyword>
<comment type="similarity">
    <text evidence="2 5">Belongs to the CDI family. ICK/KRP subfamily.</text>
</comment>
<feature type="domain" description="Cyclin-dependent kinase inhibitor" evidence="7">
    <location>
        <begin position="166"/>
        <end position="209"/>
    </location>
</feature>
<name>A0A022RWP5_ERYGU</name>
<dbReference type="InterPro" id="IPR003175">
    <property type="entry name" value="CDI_dom"/>
</dbReference>
<dbReference type="AlphaFoldDB" id="A0A022RWP5"/>
<dbReference type="Gene3D" id="4.10.365.10">
    <property type="entry name" value="p27"/>
    <property type="match status" value="1"/>
</dbReference>
<accession>A0A022RWP5</accession>
<organism evidence="8 9">
    <name type="scientific">Erythranthe guttata</name>
    <name type="common">Yellow monkey flower</name>
    <name type="synonym">Mimulus guttatus</name>
    <dbReference type="NCBI Taxonomy" id="4155"/>
    <lineage>
        <taxon>Eukaryota</taxon>
        <taxon>Viridiplantae</taxon>
        <taxon>Streptophyta</taxon>
        <taxon>Embryophyta</taxon>
        <taxon>Tracheophyta</taxon>
        <taxon>Spermatophyta</taxon>
        <taxon>Magnoliopsida</taxon>
        <taxon>eudicotyledons</taxon>
        <taxon>Gunneridae</taxon>
        <taxon>Pentapetalae</taxon>
        <taxon>asterids</taxon>
        <taxon>lamiids</taxon>
        <taxon>Lamiales</taxon>
        <taxon>Phrymaceae</taxon>
        <taxon>Erythranthe</taxon>
    </lineage>
</organism>
<evidence type="ECO:0000313" key="8">
    <source>
        <dbReference type="EMBL" id="EYU44386.1"/>
    </source>
</evidence>
<evidence type="ECO:0000256" key="3">
    <source>
        <dbReference type="ARBA" id="ARBA00023013"/>
    </source>
</evidence>